<reference evidence="2" key="1">
    <citation type="journal article" date="2023" name="G3 (Bethesda)">
        <title>A reference genome for the long-term kleptoplast-retaining sea slug Elysia crispata morphotype clarki.</title>
        <authorList>
            <person name="Eastman K.E."/>
            <person name="Pendleton A.L."/>
            <person name="Shaikh M.A."/>
            <person name="Suttiyut T."/>
            <person name="Ogas R."/>
            <person name="Tomko P."/>
            <person name="Gavelis G."/>
            <person name="Widhalm J.R."/>
            <person name="Wisecaver J.H."/>
        </authorList>
    </citation>
    <scope>NUCLEOTIDE SEQUENCE</scope>
    <source>
        <strain evidence="2">ECLA1</strain>
    </source>
</reference>
<evidence type="ECO:0000313" key="3">
    <source>
        <dbReference type="Proteomes" id="UP001283361"/>
    </source>
</evidence>
<proteinExistence type="predicted"/>
<name>A0AAE0XU75_9GAST</name>
<keyword evidence="3" id="KW-1185">Reference proteome</keyword>
<accession>A0AAE0XU75</accession>
<feature type="region of interest" description="Disordered" evidence="1">
    <location>
        <begin position="1"/>
        <end position="45"/>
    </location>
</feature>
<protein>
    <submittedName>
        <fullName evidence="2">Uncharacterized protein</fullName>
    </submittedName>
</protein>
<organism evidence="2 3">
    <name type="scientific">Elysia crispata</name>
    <name type="common">lettuce slug</name>
    <dbReference type="NCBI Taxonomy" id="231223"/>
    <lineage>
        <taxon>Eukaryota</taxon>
        <taxon>Metazoa</taxon>
        <taxon>Spiralia</taxon>
        <taxon>Lophotrochozoa</taxon>
        <taxon>Mollusca</taxon>
        <taxon>Gastropoda</taxon>
        <taxon>Heterobranchia</taxon>
        <taxon>Euthyneura</taxon>
        <taxon>Panpulmonata</taxon>
        <taxon>Sacoglossa</taxon>
        <taxon>Placobranchoidea</taxon>
        <taxon>Plakobranchidae</taxon>
        <taxon>Elysia</taxon>
    </lineage>
</organism>
<gene>
    <name evidence="2" type="ORF">RRG08_002863</name>
</gene>
<evidence type="ECO:0000313" key="2">
    <source>
        <dbReference type="EMBL" id="KAK3712534.1"/>
    </source>
</evidence>
<feature type="compositionally biased region" description="Low complexity" evidence="1">
    <location>
        <begin position="1"/>
        <end position="17"/>
    </location>
</feature>
<dbReference type="EMBL" id="JAWDGP010007584">
    <property type="protein sequence ID" value="KAK3712534.1"/>
    <property type="molecule type" value="Genomic_DNA"/>
</dbReference>
<sequence>MILSAENESEEGAASTSDRGRRRKVKDRDSFTDFHPNSLCGGGKRDCHRMTLALPLHSLLSMSGTRDTDPRFARDGSDHADPIPTANETNICDHCCVSGFPNYKLTLAHHMVSMLHRNHTPRVEMDLISH</sequence>
<dbReference type="Proteomes" id="UP001283361">
    <property type="component" value="Unassembled WGS sequence"/>
</dbReference>
<comment type="caution">
    <text evidence="2">The sequence shown here is derived from an EMBL/GenBank/DDBJ whole genome shotgun (WGS) entry which is preliminary data.</text>
</comment>
<feature type="compositionally biased region" description="Basic and acidic residues" evidence="1">
    <location>
        <begin position="66"/>
        <end position="81"/>
    </location>
</feature>
<dbReference type="AlphaFoldDB" id="A0AAE0XU75"/>
<feature type="region of interest" description="Disordered" evidence="1">
    <location>
        <begin position="59"/>
        <end position="86"/>
    </location>
</feature>
<evidence type="ECO:0000256" key="1">
    <source>
        <dbReference type="SAM" id="MobiDB-lite"/>
    </source>
</evidence>